<evidence type="ECO:0000256" key="1">
    <source>
        <dbReference type="SAM" id="Phobius"/>
    </source>
</evidence>
<dbReference type="RefSeq" id="WP_039329173.1">
    <property type="nucleotide sequence ID" value="NZ_JTJJ01000026.1"/>
</dbReference>
<organism evidence="2 3">
    <name type="scientific">Pantoea rodasii</name>
    <dbReference type="NCBI Taxonomy" id="1076549"/>
    <lineage>
        <taxon>Bacteria</taxon>
        <taxon>Pseudomonadati</taxon>
        <taxon>Pseudomonadota</taxon>
        <taxon>Gammaproteobacteria</taxon>
        <taxon>Enterobacterales</taxon>
        <taxon>Erwiniaceae</taxon>
        <taxon>Pantoea</taxon>
    </lineage>
</organism>
<comment type="caution">
    <text evidence="2">The sequence shown here is derived from an EMBL/GenBank/DDBJ whole genome shotgun (WGS) entry which is preliminary data.</text>
</comment>
<dbReference type="InterPro" id="IPR019995">
    <property type="entry name" value="Cellulose_BcsF/YhjT"/>
</dbReference>
<proteinExistence type="predicted"/>
<feature type="transmembrane region" description="Helical" evidence="1">
    <location>
        <begin position="6"/>
        <end position="28"/>
    </location>
</feature>
<dbReference type="AlphaFoldDB" id="A0A0B1RCK4"/>
<name>A0A0B1RCK4_9GAMM</name>
<sequence length="62" mass="7221">MTLMDWVQVAILLLLILLFLKSLFVRWLPRSSTSLLMRLLPPRALKSEGQWQRKPAKTDTKA</sequence>
<reference evidence="2 3" key="1">
    <citation type="submission" date="2014-11" db="EMBL/GenBank/DDBJ databases">
        <title>Genome sequencing of Pantoea rodasii ND03.</title>
        <authorList>
            <person name="Muhamad Yunos N.Y."/>
            <person name="Chan K.-G."/>
        </authorList>
    </citation>
    <scope>NUCLEOTIDE SEQUENCE [LARGE SCALE GENOMIC DNA]</scope>
    <source>
        <strain evidence="2 3">ND03</strain>
    </source>
</reference>
<accession>A0A0B1RCK4</accession>
<evidence type="ECO:0008006" key="4">
    <source>
        <dbReference type="Google" id="ProtNLM"/>
    </source>
</evidence>
<gene>
    <name evidence="2" type="ORF">QU24_05955</name>
</gene>
<evidence type="ECO:0000313" key="3">
    <source>
        <dbReference type="Proteomes" id="UP000030853"/>
    </source>
</evidence>
<keyword evidence="1" id="KW-1133">Transmembrane helix</keyword>
<keyword evidence="1" id="KW-0472">Membrane</keyword>
<dbReference type="Pfam" id="PF11120">
    <property type="entry name" value="CBP_BcsF"/>
    <property type="match status" value="1"/>
</dbReference>
<evidence type="ECO:0000313" key="2">
    <source>
        <dbReference type="EMBL" id="KHJ68937.1"/>
    </source>
</evidence>
<protein>
    <recommendedName>
        <fullName evidence="4">Cellulose biosynthesis protein BcsF</fullName>
    </recommendedName>
</protein>
<dbReference type="EMBL" id="JTJJ01000026">
    <property type="protein sequence ID" value="KHJ68937.1"/>
    <property type="molecule type" value="Genomic_DNA"/>
</dbReference>
<dbReference type="Proteomes" id="UP000030853">
    <property type="component" value="Unassembled WGS sequence"/>
</dbReference>
<keyword evidence="1" id="KW-0812">Transmembrane</keyword>